<protein>
    <submittedName>
        <fullName evidence="1">DUF4037 domain-containing protein</fullName>
    </submittedName>
</protein>
<accession>A0A9D9H4E5</accession>
<gene>
    <name evidence="1" type="ORF">IAA97_03275</name>
</gene>
<dbReference type="SUPFAM" id="SSF81301">
    <property type="entry name" value="Nucleotidyltransferase"/>
    <property type="match status" value="1"/>
</dbReference>
<reference evidence="1" key="2">
    <citation type="journal article" date="2021" name="PeerJ">
        <title>Extensive microbial diversity within the chicken gut microbiome revealed by metagenomics and culture.</title>
        <authorList>
            <person name="Gilroy R."/>
            <person name="Ravi A."/>
            <person name="Getino M."/>
            <person name="Pursley I."/>
            <person name="Horton D.L."/>
            <person name="Alikhan N.F."/>
            <person name="Baker D."/>
            <person name="Gharbi K."/>
            <person name="Hall N."/>
            <person name="Watson M."/>
            <person name="Adriaenssens E.M."/>
            <person name="Foster-Nyarko E."/>
            <person name="Jarju S."/>
            <person name="Secka A."/>
            <person name="Antonio M."/>
            <person name="Oren A."/>
            <person name="Chaudhuri R.R."/>
            <person name="La Ragione R."/>
            <person name="Hildebrand F."/>
            <person name="Pallen M.J."/>
        </authorList>
    </citation>
    <scope>NUCLEOTIDE SEQUENCE</scope>
    <source>
        <strain evidence="1">7293</strain>
    </source>
</reference>
<evidence type="ECO:0000313" key="1">
    <source>
        <dbReference type="EMBL" id="MBO8435981.1"/>
    </source>
</evidence>
<organism evidence="1 2">
    <name type="scientific">Candidatus Ornithospirochaeta stercoripullorum</name>
    <dbReference type="NCBI Taxonomy" id="2840899"/>
    <lineage>
        <taxon>Bacteria</taxon>
        <taxon>Pseudomonadati</taxon>
        <taxon>Spirochaetota</taxon>
        <taxon>Spirochaetia</taxon>
        <taxon>Spirochaetales</taxon>
        <taxon>Spirochaetaceae</taxon>
        <taxon>Spirochaetaceae incertae sedis</taxon>
        <taxon>Candidatus Ornithospirochaeta</taxon>
    </lineage>
</organism>
<dbReference type="AlphaFoldDB" id="A0A9D9H4E5"/>
<comment type="caution">
    <text evidence="1">The sequence shown here is derived from an EMBL/GenBank/DDBJ whole genome shotgun (WGS) entry which is preliminary data.</text>
</comment>
<dbReference type="InterPro" id="IPR043519">
    <property type="entry name" value="NT_sf"/>
</dbReference>
<proteinExistence type="predicted"/>
<sequence length="258" mass="29011">MLERIVNELAALDNIKAVALSGSKTSAIKDDNSDWDIYVYSSSRVSLDAREKILSTAASRINCSPFEEGDEAILPDGTVLDIMYRSLDWSEWQVDDVWRKCNARVGYTTCFIYNIKTSKILKANDDWFAVLQKETAGAYPEKLRENIIEKNMDILCGKGTSTFLKQAELAWKRSDTVSQNHRLSAIIASYFDVLFAYNRVLHPGEKKLQGYAHLLCHALPDSFDSNLETAIRSAGTDEYIPAVRNLVSNLSALLERQA</sequence>
<evidence type="ECO:0000313" key="2">
    <source>
        <dbReference type="Proteomes" id="UP000823615"/>
    </source>
</evidence>
<dbReference type="Proteomes" id="UP000823615">
    <property type="component" value="Unassembled WGS sequence"/>
</dbReference>
<name>A0A9D9H4E5_9SPIO</name>
<dbReference type="EMBL" id="JADIMT010000042">
    <property type="protein sequence ID" value="MBO8435981.1"/>
    <property type="molecule type" value="Genomic_DNA"/>
</dbReference>
<reference evidence="1" key="1">
    <citation type="submission" date="2020-10" db="EMBL/GenBank/DDBJ databases">
        <authorList>
            <person name="Gilroy R."/>
        </authorList>
    </citation>
    <scope>NUCLEOTIDE SEQUENCE</scope>
    <source>
        <strain evidence="1">7293</strain>
    </source>
</reference>